<proteinExistence type="predicted"/>
<evidence type="ECO:0000256" key="1">
    <source>
        <dbReference type="SAM" id="Coils"/>
    </source>
</evidence>
<keyword evidence="1" id="KW-0175">Coiled coil</keyword>
<accession>A0AAV8VHY2</accession>
<sequence>MVTMKHEMTRINSDLFKKEEELEMEHDKNQHLLTKLKKLDNQKSLLSKQLVHLQQLLEYYDSKQCNEEEREAIANLHKQIEQQKREWEEQKASLGKEKEKAVQAARFATQKLLDTVTDFQRQVDTQKKVQNMLTKMVHDKEEELTIIKSKIFSINSITSDLETGGTLKEIFRRTNGLALSNPATSSSLYSCCSNCSKTACYKV</sequence>
<protein>
    <submittedName>
        <fullName evidence="2">Uncharacterized protein</fullName>
    </submittedName>
</protein>
<comment type="caution">
    <text evidence="2">The sequence shown here is derived from an EMBL/GenBank/DDBJ whole genome shotgun (WGS) entry which is preliminary data.</text>
</comment>
<gene>
    <name evidence="2" type="ORF">NQ315_003727</name>
</gene>
<name>A0AAV8VHY2_9CUCU</name>
<dbReference type="EMBL" id="JANEYG010000086">
    <property type="protein sequence ID" value="KAJ8913818.1"/>
    <property type="molecule type" value="Genomic_DNA"/>
</dbReference>
<organism evidence="2 3">
    <name type="scientific">Exocentrus adspersus</name>
    <dbReference type="NCBI Taxonomy" id="1586481"/>
    <lineage>
        <taxon>Eukaryota</taxon>
        <taxon>Metazoa</taxon>
        <taxon>Ecdysozoa</taxon>
        <taxon>Arthropoda</taxon>
        <taxon>Hexapoda</taxon>
        <taxon>Insecta</taxon>
        <taxon>Pterygota</taxon>
        <taxon>Neoptera</taxon>
        <taxon>Endopterygota</taxon>
        <taxon>Coleoptera</taxon>
        <taxon>Polyphaga</taxon>
        <taxon>Cucujiformia</taxon>
        <taxon>Chrysomeloidea</taxon>
        <taxon>Cerambycidae</taxon>
        <taxon>Lamiinae</taxon>
        <taxon>Acanthocinini</taxon>
        <taxon>Exocentrus</taxon>
    </lineage>
</organism>
<evidence type="ECO:0000313" key="3">
    <source>
        <dbReference type="Proteomes" id="UP001159042"/>
    </source>
</evidence>
<dbReference type="AlphaFoldDB" id="A0AAV8VHY2"/>
<keyword evidence="3" id="KW-1185">Reference proteome</keyword>
<feature type="coiled-coil region" evidence="1">
    <location>
        <begin position="22"/>
        <end position="104"/>
    </location>
</feature>
<evidence type="ECO:0000313" key="2">
    <source>
        <dbReference type="EMBL" id="KAJ8913818.1"/>
    </source>
</evidence>
<dbReference type="Proteomes" id="UP001159042">
    <property type="component" value="Unassembled WGS sequence"/>
</dbReference>
<reference evidence="2 3" key="1">
    <citation type="journal article" date="2023" name="Insect Mol. Biol.">
        <title>Genome sequencing provides insights into the evolution of gene families encoding plant cell wall-degrading enzymes in longhorned beetles.</title>
        <authorList>
            <person name="Shin N.R."/>
            <person name="Okamura Y."/>
            <person name="Kirsch R."/>
            <person name="Pauchet Y."/>
        </authorList>
    </citation>
    <scope>NUCLEOTIDE SEQUENCE [LARGE SCALE GENOMIC DNA]</scope>
    <source>
        <strain evidence="2">EAD_L_NR</strain>
    </source>
</reference>